<keyword evidence="2 12" id="KW-0639">Primosome</keyword>
<keyword evidence="6 12" id="KW-0479">Metal-binding</keyword>
<dbReference type="NCBIfam" id="TIGR01391">
    <property type="entry name" value="dnaG"/>
    <property type="match status" value="1"/>
</dbReference>
<dbReference type="SMART" id="SM00400">
    <property type="entry name" value="ZnF_CHCC"/>
    <property type="match status" value="1"/>
</dbReference>
<dbReference type="InterPro" id="IPR006295">
    <property type="entry name" value="DNA_primase_DnaG"/>
</dbReference>
<dbReference type="Pfam" id="PF10410">
    <property type="entry name" value="DnaB_bind"/>
    <property type="match status" value="1"/>
</dbReference>
<evidence type="ECO:0000256" key="3">
    <source>
        <dbReference type="ARBA" id="ARBA00022679"/>
    </source>
</evidence>
<keyword evidence="7 12" id="KW-0863">Zinc-finger</keyword>
<dbReference type="InterPro" id="IPR050219">
    <property type="entry name" value="DnaG_primase"/>
</dbReference>
<dbReference type="InterPro" id="IPR037068">
    <property type="entry name" value="DNA_primase_core_N_sf"/>
</dbReference>
<evidence type="ECO:0000256" key="1">
    <source>
        <dbReference type="ARBA" id="ARBA00022478"/>
    </source>
</evidence>
<dbReference type="GO" id="GO:0005737">
    <property type="term" value="C:cytoplasm"/>
    <property type="evidence" value="ECO:0007669"/>
    <property type="project" value="TreeGrafter"/>
</dbReference>
<evidence type="ECO:0000256" key="10">
    <source>
        <dbReference type="ARBA" id="ARBA00023125"/>
    </source>
</evidence>
<dbReference type="GO" id="GO:0003677">
    <property type="term" value="F:DNA binding"/>
    <property type="evidence" value="ECO:0007669"/>
    <property type="project" value="UniProtKB-KW"/>
</dbReference>
<dbReference type="GO" id="GO:1990077">
    <property type="term" value="C:primosome complex"/>
    <property type="evidence" value="ECO:0007669"/>
    <property type="project" value="UniProtKB-KW"/>
</dbReference>
<dbReference type="Gene3D" id="1.10.860.10">
    <property type="entry name" value="DNAb Helicase, Chain A"/>
    <property type="match status" value="1"/>
</dbReference>
<comment type="caution">
    <text evidence="17">The sequence shown here is derived from an EMBL/GenBank/DDBJ whole genome shotgun (WGS) entry which is preliminary data.</text>
</comment>
<evidence type="ECO:0000259" key="16">
    <source>
        <dbReference type="PROSITE" id="PS50880"/>
    </source>
</evidence>
<dbReference type="InterPro" id="IPR030846">
    <property type="entry name" value="DnaG_bac"/>
</dbReference>
<dbReference type="OrthoDB" id="9803773at2"/>
<keyword evidence="4 12" id="KW-0548">Nucleotidyltransferase</keyword>
<evidence type="ECO:0000256" key="8">
    <source>
        <dbReference type="ARBA" id="ARBA00022833"/>
    </source>
</evidence>
<comment type="function">
    <text evidence="12 13">RNA polymerase that catalyzes the synthesis of short RNA molecules used as primers for DNA polymerase during DNA replication.</text>
</comment>
<accession>A0A395JJ92</accession>
<dbReference type="SUPFAM" id="SSF57783">
    <property type="entry name" value="Zinc beta-ribbon"/>
    <property type="match status" value="1"/>
</dbReference>
<dbReference type="FunFam" id="3.90.980.10:FF:000001">
    <property type="entry name" value="DNA primase"/>
    <property type="match status" value="1"/>
</dbReference>
<evidence type="ECO:0000313" key="17">
    <source>
        <dbReference type="EMBL" id="RBP48744.1"/>
    </source>
</evidence>
<feature type="region of interest" description="Disordered" evidence="15">
    <location>
        <begin position="432"/>
        <end position="458"/>
    </location>
</feature>
<dbReference type="Gene3D" id="1.20.50.20">
    <property type="entry name" value="DnaG, RNA polymerase domain, helical bundle"/>
    <property type="match status" value="1"/>
</dbReference>
<evidence type="ECO:0000256" key="2">
    <source>
        <dbReference type="ARBA" id="ARBA00022515"/>
    </source>
</evidence>
<dbReference type="Pfam" id="PF13155">
    <property type="entry name" value="Toprim_2"/>
    <property type="match status" value="1"/>
</dbReference>
<dbReference type="GO" id="GO:0006269">
    <property type="term" value="P:DNA replication, synthesis of primer"/>
    <property type="evidence" value="ECO:0007669"/>
    <property type="project" value="UniProtKB-UniRule"/>
</dbReference>
<evidence type="ECO:0000256" key="14">
    <source>
        <dbReference type="PIRSR" id="PIRSR002811-1"/>
    </source>
</evidence>
<dbReference type="GO" id="GO:0008270">
    <property type="term" value="F:zinc ion binding"/>
    <property type="evidence" value="ECO:0007669"/>
    <property type="project" value="UniProtKB-UniRule"/>
</dbReference>
<keyword evidence="9" id="KW-0460">Magnesium</keyword>
<evidence type="ECO:0000313" key="18">
    <source>
        <dbReference type="Proteomes" id="UP000253083"/>
    </source>
</evidence>
<dbReference type="PANTHER" id="PTHR30313">
    <property type="entry name" value="DNA PRIMASE"/>
    <property type="match status" value="1"/>
</dbReference>
<dbReference type="SUPFAM" id="SSF56731">
    <property type="entry name" value="DNA primase core"/>
    <property type="match status" value="1"/>
</dbReference>
<dbReference type="InterPro" id="IPR016136">
    <property type="entry name" value="DNA_helicase_N/primase_C"/>
</dbReference>
<dbReference type="InterPro" id="IPR019475">
    <property type="entry name" value="DNA_primase_DnaB-bd"/>
</dbReference>
<dbReference type="AlphaFoldDB" id="A0A395JJ92"/>
<dbReference type="PIRSF" id="PIRSF002811">
    <property type="entry name" value="DnaG"/>
    <property type="match status" value="1"/>
</dbReference>
<dbReference type="Proteomes" id="UP000253083">
    <property type="component" value="Unassembled WGS sequence"/>
</dbReference>
<evidence type="ECO:0000256" key="5">
    <source>
        <dbReference type="ARBA" id="ARBA00022705"/>
    </source>
</evidence>
<organism evidence="17 18">
    <name type="scientific">Arenicella xantha</name>
    <dbReference type="NCBI Taxonomy" id="644221"/>
    <lineage>
        <taxon>Bacteria</taxon>
        <taxon>Pseudomonadati</taxon>
        <taxon>Pseudomonadota</taxon>
        <taxon>Gammaproteobacteria</taxon>
        <taxon>Arenicellales</taxon>
        <taxon>Arenicellaceae</taxon>
        <taxon>Arenicella</taxon>
    </lineage>
</organism>
<feature type="zinc finger region" description="CHC2-type" evidence="12 14">
    <location>
        <begin position="40"/>
        <end position="64"/>
    </location>
</feature>
<keyword evidence="18" id="KW-1185">Reference proteome</keyword>
<comment type="subunit">
    <text evidence="12">Monomer. Interacts with DnaB.</text>
</comment>
<evidence type="ECO:0000256" key="11">
    <source>
        <dbReference type="ARBA" id="ARBA00023163"/>
    </source>
</evidence>
<dbReference type="GO" id="GO:0003899">
    <property type="term" value="F:DNA-directed RNA polymerase activity"/>
    <property type="evidence" value="ECO:0007669"/>
    <property type="project" value="UniProtKB-UniRule"/>
</dbReference>
<dbReference type="SUPFAM" id="SSF117023">
    <property type="entry name" value="DNA primase DnaG, C-terminal domain"/>
    <property type="match status" value="1"/>
</dbReference>
<protein>
    <recommendedName>
        <fullName evidence="12 13">DNA primase</fullName>
        <ecNumber evidence="12">2.7.7.101</ecNumber>
    </recommendedName>
</protein>
<dbReference type="Pfam" id="PF08275">
    <property type="entry name" value="DNAG_N"/>
    <property type="match status" value="1"/>
</dbReference>
<dbReference type="InParanoid" id="A0A395JJ92"/>
<dbReference type="InterPro" id="IPR034151">
    <property type="entry name" value="TOPRIM_DnaG_bac"/>
</dbReference>
<dbReference type="Pfam" id="PF08278">
    <property type="entry name" value="DnaG_DnaB_bind"/>
    <property type="match status" value="1"/>
</dbReference>
<dbReference type="RefSeq" id="WP_113955344.1">
    <property type="nucleotide sequence ID" value="NZ_QNRT01000005.1"/>
</dbReference>
<dbReference type="FunCoup" id="A0A395JJ92">
    <property type="interactions" value="273"/>
</dbReference>
<keyword evidence="11 12" id="KW-0804">Transcription</keyword>
<dbReference type="HAMAP" id="MF_00974">
    <property type="entry name" value="DNA_primase_DnaG"/>
    <property type="match status" value="1"/>
</dbReference>
<comment type="domain">
    <text evidence="12">Contains an N-terminal zinc-binding domain, a central core domain that contains the primase activity, and a C-terminal DnaB-binding domain.</text>
</comment>
<gene>
    <name evidence="12" type="primary">dnaG</name>
    <name evidence="17" type="ORF">DFR28_10583</name>
</gene>
<dbReference type="InterPro" id="IPR013264">
    <property type="entry name" value="DNAG_N"/>
</dbReference>
<evidence type="ECO:0000256" key="12">
    <source>
        <dbReference type="HAMAP-Rule" id="MF_00974"/>
    </source>
</evidence>
<keyword evidence="8 12" id="KW-0862">Zinc</keyword>
<dbReference type="InterPro" id="IPR013173">
    <property type="entry name" value="DNA_primase_DnaG_DnaB-bd_dom"/>
</dbReference>
<dbReference type="InterPro" id="IPR036977">
    <property type="entry name" value="DNA_primase_Znf_CHC2"/>
</dbReference>
<dbReference type="CDD" id="cd03364">
    <property type="entry name" value="TOPRIM_DnaG_primases"/>
    <property type="match status" value="1"/>
</dbReference>
<dbReference type="PROSITE" id="PS50880">
    <property type="entry name" value="TOPRIM"/>
    <property type="match status" value="1"/>
</dbReference>
<evidence type="ECO:0000256" key="9">
    <source>
        <dbReference type="ARBA" id="ARBA00022842"/>
    </source>
</evidence>
<feature type="domain" description="Toprim" evidence="16">
    <location>
        <begin position="265"/>
        <end position="347"/>
    </location>
</feature>
<dbReference type="Pfam" id="PF01807">
    <property type="entry name" value="Zn_ribbon_DnaG"/>
    <property type="match status" value="1"/>
</dbReference>
<dbReference type="Gene3D" id="3.40.1360.10">
    <property type="match status" value="1"/>
</dbReference>
<dbReference type="InterPro" id="IPR002694">
    <property type="entry name" value="Znf_CHC2"/>
</dbReference>
<keyword evidence="5 12" id="KW-0235">DNA replication</keyword>
<keyword evidence="10 12" id="KW-0238">DNA-binding</keyword>
<comment type="cofactor">
    <cofactor evidence="12 13 14">
        <name>Zn(2+)</name>
        <dbReference type="ChEBI" id="CHEBI:29105"/>
    </cofactor>
    <text evidence="12 13 14">Binds 1 zinc ion per monomer.</text>
</comment>
<dbReference type="EMBL" id="QNRT01000005">
    <property type="protein sequence ID" value="RBP48744.1"/>
    <property type="molecule type" value="Genomic_DNA"/>
</dbReference>
<evidence type="ECO:0000256" key="6">
    <source>
        <dbReference type="ARBA" id="ARBA00022723"/>
    </source>
</evidence>
<dbReference type="Gene3D" id="3.90.980.10">
    <property type="entry name" value="DNA primase, catalytic core, N-terminal domain"/>
    <property type="match status" value="1"/>
</dbReference>
<reference evidence="17 18" key="1">
    <citation type="submission" date="2018-06" db="EMBL/GenBank/DDBJ databases">
        <title>Genomic Encyclopedia of Type Strains, Phase IV (KMG-IV): sequencing the most valuable type-strain genomes for metagenomic binning, comparative biology and taxonomic classification.</title>
        <authorList>
            <person name="Goeker M."/>
        </authorList>
    </citation>
    <scope>NUCLEOTIDE SEQUENCE [LARGE SCALE GENOMIC DNA]</scope>
    <source>
        <strain evidence="17 18">DSM 24032</strain>
    </source>
</reference>
<dbReference type="FunFam" id="3.90.580.10:FF:000001">
    <property type="entry name" value="DNA primase"/>
    <property type="match status" value="1"/>
</dbReference>
<dbReference type="SMART" id="SM00766">
    <property type="entry name" value="DnaG_DnaB_bind"/>
    <property type="match status" value="1"/>
</dbReference>
<dbReference type="PANTHER" id="PTHR30313:SF2">
    <property type="entry name" value="DNA PRIMASE"/>
    <property type="match status" value="1"/>
</dbReference>
<evidence type="ECO:0000256" key="4">
    <source>
        <dbReference type="ARBA" id="ARBA00022695"/>
    </source>
</evidence>
<dbReference type="SMART" id="SM00493">
    <property type="entry name" value="TOPRIM"/>
    <property type="match status" value="1"/>
</dbReference>
<comment type="similarity">
    <text evidence="12 13">Belongs to the DnaG primase family.</text>
</comment>
<comment type="catalytic activity">
    <reaction evidence="12">
        <text>ssDNA + n NTP = ssDNA/pppN(pN)n-1 hybrid + (n-1) diphosphate.</text>
        <dbReference type="EC" id="2.7.7.101"/>
    </reaction>
</comment>
<keyword evidence="1 12" id="KW-0240">DNA-directed RNA polymerase</keyword>
<dbReference type="Gene3D" id="3.90.580.10">
    <property type="entry name" value="Zinc finger, CHC2-type domain"/>
    <property type="match status" value="1"/>
</dbReference>
<name>A0A395JJ92_9GAMM</name>
<sequence length="608" mass="67801">MAGRIPQHFIDQLLNRIDVVDLIDAYVPLKKAGANYKACCPFHGEKTPSFTVSPSKQFYHCFGCGANGTAISFLMEYDHMEFRDAIEKLASSAGMEIPEEAQGFTPKNTSVAGVDLYQLMEQVNEFYQTQLRQHKDRDQAVSYLKARGLSGDIAKRFGLGFAPEGWDNLMSQLGSTVSTQKALLDTGMLTENEKKRVYDRFRHRIMFPIHDHRGRIVGFGGRVLESENPQPGNPKYLNSPETPIFHKGSELYGLYAARGGIKDADGVLVVEGYMDVVALAQAGINNAVATLGTATTPMHLQRLFRHTPNITFCFDGDRAGREAAWKALETSLSALQDGFQVSFLFLPDGEDPDTMVKKIGKDAFQALITDAKPLPDFLIENLQTQADVNRLDGRAKLSKLARPLIDKLPNGVLKKLILDRLASITQVSVQDLASQETMNEAEPAQRPNNRQPQAKSDHTGYITPVRRALSLILQYPHLHPEFAALGGIPDDQMRGIGIIQSLYAACVENPNASTATLLERYRQESFFATLSQLANHQHNNMEHLEEDDAKQLINGTICKVIEEYNANEIIRATNELEALSKRARASALSQEDEQRRQTLMNFLRESYK</sequence>
<keyword evidence="3 12" id="KW-0808">Transferase</keyword>
<evidence type="ECO:0000256" key="13">
    <source>
        <dbReference type="PIRNR" id="PIRNR002811"/>
    </source>
</evidence>
<dbReference type="InterPro" id="IPR006171">
    <property type="entry name" value="TOPRIM_dom"/>
</dbReference>
<evidence type="ECO:0000256" key="7">
    <source>
        <dbReference type="ARBA" id="ARBA00022771"/>
    </source>
</evidence>
<dbReference type="EC" id="2.7.7.101" evidence="12"/>
<dbReference type="GO" id="GO:0000428">
    <property type="term" value="C:DNA-directed RNA polymerase complex"/>
    <property type="evidence" value="ECO:0007669"/>
    <property type="project" value="UniProtKB-KW"/>
</dbReference>
<proteinExistence type="inferred from homology"/>
<evidence type="ECO:0000256" key="15">
    <source>
        <dbReference type="SAM" id="MobiDB-lite"/>
    </source>
</evidence>
<dbReference type="FunFam" id="3.40.1360.10:FF:000002">
    <property type="entry name" value="DNA primase"/>
    <property type="match status" value="1"/>
</dbReference>